<evidence type="ECO:0000313" key="2">
    <source>
        <dbReference type="EnsemblMetazoa" id="MESCA008959-PA"/>
    </source>
</evidence>
<keyword evidence="3" id="KW-1185">Reference proteome</keyword>
<reference evidence="2" key="2">
    <citation type="submission" date="2015-06" db="UniProtKB">
        <authorList>
            <consortium name="EnsemblMetazoa"/>
        </authorList>
    </citation>
    <scope>IDENTIFICATION</scope>
</reference>
<feature type="transmembrane region" description="Helical" evidence="1">
    <location>
        <begin position="33"/>
        <end position="51"/>
    </location>
</feature>
<evidence type="ECO:0000313" key="3">
    <source>
        <dbReference type="Proteomes" id="UP000015102"/>
    </source>
</evidence>
<proteinExistence type="predicted"/>
<dbReference type="EMBL" id="CAQQ02100721">
    <property type="status" value="NOT_ANNOTATED_CDS"/>
    <property type="molecule type" value="Genomic_DNA"/>
</dbReference>
<accession>T1GYM5</accession>
<dbReference type="PANTHER" id="PTHR38332">
    <property type="entry name" value="PROTEIN CBG11604"/>
    <property type="match status" value="1"/>
</dbReference>
<dbReference type="EnsemblMetazoa" id="MESCA008959-RA">
    <property type="protein sequence ID" value="MESCA008959-PA"/>
    <property type="gene ID" value="MESCA008959"/>
</dbReference>
<organism evidence="2 3">
    <name type="scientific">Megaselia scalaris</name>
    <name type="common">Humpbacked fly</name>
    <name type="synonym">Phora scalaris</name>
    <dbReference type="NCBI Taxonomy" id="36166"/>
    <lineage>
        <taxon>Eukaryota</taxon>
        <taxon>Metazoa</taxon>
        <taxon>Ecdysozoa</taxon>
        <taxon>Arthropoda</taxon>
        <taxon>Hexapoda</taxon>
        <taxon>Insecta</taxon>
        <taxon>Pterygota</taxon>
        <taxon>Neoptera</taxon>
        <taxon>Endopterygota</taxon>
        <taxon>Diptera</taxon>
        <taxon>Brachycera</taxon>
        <taxon>Muscomorpha</taxon>
        <taxon>Platypezoidea</taxon>
        <taxon>Phoridae</taxon>
        <taxon>Megaseliini</taxon>
        <taxon>Megaselia</taxon>
    </lineage>
</organism>
<evidence type="ECO:0000256" key="1">
    <source>
        <dbReference type="SAM" id="Phobius"/>
    </source>
</evidence>
<keyword evidence="1" id="KW-1133">Transmembrane helix</keyword>
<keyword evidence="1" id="KW-0812">Transmembrane</keyword>
<sequence length="52" mass="6006">MSHCGKFYYEDRYVSGCLQSCSDADACNSTRPIFLSSYIFFIMILFLLIFTS</sequence>
<dbReference type="PANTHER" id="PTHR38332:SF1">
    <property type="entry name" value="RE49668P"/>
    <property type="match status" value="1"/>
</dbReference>
<dbReference type="AlphaFoldDB" id="T1GYM5"/>
<dbReference type="HOGENOM" id="CLU_3089607_0_0_1"/>
<dbReference type="OMA" id="FYFGDRY"/>
<protein>
    <submittedName>
        <fullName evidence="2">Uncharacterized protein</fullName>
    </submittedName>
</protein>
<dbReference type="Proteomes" id="UP000015102">
    <property type="component" value="Unassembled WGS sequence"/>
</dbReference>
<reference evidence="3" key="1">
    <citation type="submission" date="2013-02" db="EMBL/GenBank/DDBJ databases">
        <authorList>
            <person name="Hughes D."/>
        </authorList>
    </citation>
    <scope>NUCLEOTIDE SEQUENCE</scope>
    <source>
        <strain>Durham</strain>
        <strain evidence="3">NC isolate 2 -- Noor lab</strain>
    </source>
</reference>
<keyword evidence="1" id="KW-0472">Membrane</keyword>
<name>T1GYM5_MEGSC</name>